<gene>
    <name evidence="1" type="ORF">A3D83_04105</name>
</gene>
<protein>
    <submittedName>
        <fullName evidence="1">Uncharacterized protein</fullName>
    </submittedName>
</protein>
<sequence>MLAERGGWNHAGQRTFDLIDLPGVAGVEHLVRVTKDLAGEVLKAIRTRLCPQPVLPSTYPEGLQRYAESLTSHGFSPRTLVSQESGTTVSPDGACSLDRDLKVIKVTLNSYHQQFLKDFADKGKELANNAKN</sequence>
<evidence type="ECO:0000313" key="2">
    <source>
        <dbReference type="Proteomes" id="UP000177258"/>
    </source>
</evidence>
<proteinExistence type="predicted"/>
<accession>A0A1F5JVZ9</accession>
<reference evidence="1 2" key="1">
    <citation type="journal article" date="2016" name="Nat. Commun.">
        <title>Thousands of microbial genomes shed light on interconnected biogeochemical processes in an aquifer system.</title>
        <authorList>
            <person name="Anantharaman K."/>
            <person name="Brown C.T."/>
            <person name="Hug L.A."/>
            <person name="Sharon I."/>
            <person name="Castelle C.J."/>
            <person name="Probst A.J."/>
            <person name="Thomas B.C."/>
            <person name="Singh A."/>
            <person name="Wilkins M.J."/>
            <person name="Karaoz U."/>
            <person name="Brodie E.L."/>
            <person name="Williams K.H."/>
            <person name="Hubbard S.S."/>
            <person name="Banfield J.F."/>
        </authorList>
    </citation>
    <scope>NUCLEOTIDE SEQUENCE [LARGE SCALE GENOMIC DNA]</scope>
</reference>
<dbReference type="EMBL" id="MFDB01000022">
    <property type="protein sequence ID" value="OGE32720.1"/>
    <property type="molecule type" value="Genomic_DNA"/>
</dbReference>
<dbReference type="AlphaFoldDB" id="A0A1F5JVZ9"/>
<organism evidence="1 2">
    <name type="scientific">Candidatus Daviesbacteria bacterium RIFCSPHIGHO2_02_FULL_41_10</name>
    <dbReference type="NCBI Taxonomy" id="1797774"/>
    <lineage>
        <taxon>Bacteria</taxon>
        <taxon>Candidatus Daviesiibacteriota</taxon>
    </lineage>
</organism>
<name>A0A1F5JVZ9_9BACT</name>
<dbReference type="Proteomes" id="UP000177258">
    <property type="component" value="Unassembled WGS sequence"/>
</dbReference>
<evidence type="ECO:0000313" key="1">
    <source>
        <dbReference type="EMBL" id="OGE32720.1"/>
    </source>
</evidence>
<comment type="caution">
    <text evidence="1">The sequence shown here is derived from an EMBL/GenBank/DDBJ whole genome shotgun (WGS) entry which is preliminary data.</text>
</comment>